<comment type="caution">
    <text evidence="3">The sequence shown here is derived from an EMBL/GenBank/DDBJ whole genome shotgun (WGS) entry which is preliminary data.</text>
</comment>
<gene>
    <name evidence="3" type="primary">ktrA_1</name>
    <name evidence="3" type="ORF">AN619_11140</name>
</gene>
<dbReference type="Pfam" id="PF02080">
    <property type="entry name" value="TrkA_C"/>
    <property type="match status" value="1"/>
</dbReference>
<dbReference type="PROSITE" id="PS51202">
    <property type="entry name" value="RCK_C"/>
    <property type="match status" value="1"/>
</dbReference>
<feature type="domain" description="RCK C-terminal" evidence="2">
    <location>
        <begin position="134"/>
        <end position="216"/>
    </location>
</feature>
<dbReference type="GO" id="GO:0006813">
    <property type="term" value="P:potassium ion transport"/>
    <property type="evidence" value="ECO:0007669"/>
    <property type="project" value="InterPro"/>
</dbReference>
<dbReference type="PANTHER" id="PTHR43833:SF7">
    <property type="entry name" value="KTR SYSTEM POTASSIUM UPTAKE PROTEIN C"/>
    <property type="match status" value="1"/>
</dbReference>
<name>A0A140L6I2_9FIRM</name>
<dbReference type="Pfam" id="PF02254">
    <property type="entry name" value="TrkA_N"/>
    <property type="match status" value="1"/>
</dbReference>
<dbReference type="PROSITE" id="PS51201">
    <property type="entry name" value="RCK_N"/>
    <property type="match status" value="1"/>
</dbReference>
<dbReference type="InterPro" id="IPR050721">
    <property type="entry name" value="Trk_Ktr_HKT_K-transport"/>
</dbReference>
<dbReference type="EMBL" id="LOEE01000028">
    <property type="protein sequence ID" value="KXG76157.1"/>
    <property type="molecule type" value="Genomic_DNA"/>
</dbReference>
<dbReference type="Gene3D" id="3.40.50.720">
    <property type="entry name" value="NAD(P)-binding Rossmann-like Domain"/>
    <property type="match status" value="1"/>
</dbReference>
<dbReference type="PATRIC" id="fig|520762.4.peg.1244"/>
<dbReference type="RefSeq" id="WP_068555580.1">
    <property type="nucleotide sequence ID" value="NZ_LOEE01000028.1"/>
</dbReference>
<protein>
    <submittedName>
        <fullName evidence="3">Ktr system potassium uptake protein A</fullName>
    </submittedName>
</protein>
<evidence type="ECO:0000313" key="3">
    <source>
        <dbReference type="EMBL" id="KXG76157.1"/>
    </source>
</evidence>
<dbReference type="SUPFAM" id="SSF51735">
    <property type="entry name" value="NAD(P)-binding Rossmann-fold domains"/>
    <property type="match status" value="1"/>
</dbReference>
<dbReference type="GO" id="GO:0008324">
    <property type="term" value="F:monoatomic cation transmembrane transporter activity"/>
    <property type="evidence" value="ECO:0007669"/>
    <property type="project" value="InterPro"/>
</dbReference>
<dbReference type="InterPro" id="IPR036291">
    <property type="entry name" value="NAD(P)-bd_dom_sf"/>
</dbReference>
<organism evidence="3 4">
    <name type="scientific">Thermotalea metallivorans</name>
    <dbReference type="NCBI Taxonomy" id="520762"/>
    <lineage>
        <taxon>Bacteria</taxon>
        <taxon>Bacillati</taxon>
        <taxon>Bacillota</taxon>
        <taxon>Clostridia</taxon>
        <taxon>Peptostreptococcales</taxon>
        <taxon>Thermotaleaceae</taxon>
        <taxon>Thermotalea</taxon>
    </lineage>
</organism>
<evidence type="ECO:0000313" key="4">
    <source>
        <dbReference type="Proteomes" id="UP000070456"/>
    </source>
</evidence>
<feature type="domain" description="RCK N-terminal" evidence="1">
    <location>
        <begin position="1"/>
        <end position="117"/>
    </location>
</feature>
<sequence>MKQFAVIGCGRFGSSVAKTLYSLGYDVLAIDENEDVIQAIADSVTHAVQVDATDEASLKSLGIRNFDVVVVTIGSDIQSSILITLIAKELGVKYVVAKAQNELHAKVLYKIGADRVVFPERDMGVRVAHNLVSSNILDYIELAPDYSIVEVTSLKEWEGKSLKDLNIRGKYGINVMAIKHGGEINISPTAADVIKRGDVLVVVGHNDDLQKIEQRG</sequence>
<evidence type="ECO:0000259" key="2">
    <source>
        <dbReference type="PROSITE" id="PS51202"/>
    </source>
</evidence>
<keyword evidence="4" id="KW-1185">Reference proteome</keyword>
<accession>A0A140L6I2</accession>
<dbReference type="InterPro" id="IPR003148">
    <property type="entry name" value="RCK_N"/>
</dbReference>
<dbReference type="InterPro" id="IPR006037">
    <property type="entry name" value="RCK_C"/>
</dbReference>
<dbReference type="InterPro" id="IPR036721">
    <property type="entry name" value="RCK_C_sf"/>
</dbReference>
<dbReference type="Proteomes" id="UP000070456">
    <property type="component" value="Unassembled WGS sequence"/>
</dbReference>
<dbReference type="STRING" id="520762.AN619_11140"/>
<proteinExistence type="predicted"/>
<reference evidence="3 4" key="1">
    <citation type="submission" date="2015-12" db="EMBL/GenBank/DDBJ databases">
        <title>Draft genome sequence of the thermoanaerobe Thermotalea metallivorans, an isolate from the runoff channel of the Great Artesian Basin, Australia.</title>
        <authorList>
            <person name="Patel B.K."/>
        </authorList>
    </citation>
    <scope>NUCLEOTIDE SEQUENCE [LARGE SCALE GENOMIC DNA]</scope>
    <source>
        <strain evidence="3 4">B2-1</strain>
    </source>
</reference>
<dbReference type="AlphaFoldDB" id="A0A140L6I2"/>
<dbReference type="SUPFAM" id="SSF116726">
    <property type="entry name" value="TrkA C-terminal domain-like"/>
    <property type="match status" value="1"/>
</dbReference>
<dbReference type="OrthoDB" id="9776294at2"/>
<evidence type="ECO:0000259" key="1">
    <source>
        <dbReference type="PROSITE" id="PS51201"/>
    </source>
</evidence>
<dbReference type="PANTHER" id="PTHR43833">
    <property type="entry name" value="POTASSIUM CHANNEL PROTEIN 2-RELATED-RELATED"/>
    <property type="match status" value="1"/>
</dbReference>
<dbReference type="Gene3D" id="3.30.70.1450">
    <property type="entry name" value="Regulator of K+ conductance, C-terminal domain"/>
    <property type="match status" value="1"/>
</dbReference>